<dbReference type="Proteomes" id="UP001159363">
    <property type="component" value="Chromosome 14"/>
</dbReference>
<evidence type="ECO:0000313" key="3">
    <source>
        <dbReference type="Proteomes" id="UP001159363"/>
    </source>
</evidence>
<protein>
    <submittedName>
        <fullName evidence="2">Uncharacterized protein</fullName>
    </submittedName>
</protein>
<sequence>MGKPLLWRLYERTSTPPRRARSRKQSAVETIRSRAVCKQTDRGVKFESANIQPTTWQHGAADGVSSAVAVIAISLRQHKGKAVPRRFTWTVRIALQLATVVELLACSPPTKAIRIQSPAGSLRIFACGNRAGRCRRSVGFLGDLPFPPPSLLASHLREPGSIPGGVVPGFSHVRIIPDDVSGIYSIQISSLTERGGSFDNPDENGHTKADGFLKGPVEQDADGDRDRERGMTSPAEECALRIKVNYKSLPWVMHAAEMKGRGKAADQWYRRALFTRFAKIQERGNSNPIPFGGRRQGGRKVYCHVARPPCEIIRRGNDLERCQQYENSSLLICGRQLMSHSIPQDSLYNEASGACARGNEVADDSPSHQYWGGTREKAASHEQPLSPNTNKQERKRVEYRGFGWLLRGLCSCASKVKKRGSDTGDTNSHA</sequence>
<dbReference type="EMBL" id="JARBHB010000015">
    <property type="protein sequence ID" value="KAJ8867778.1"/>
    <property type="molecule type" value="Genomic_DNA"/>
</dbReference>
<evidence type="ECO:0000256" key="1">
    <source>
        <dbReference type="SAM" id="MobiDB-lite"/>
    </source>
</evidence>
<accession>A0ABQ9G8N1</accession>
<feature type="region of interest" description="Disordered" evidence="1">
    <location>
        <begin position="194"/>
        <end position="234"/>
    </location>
</feature>
<evidence type="ECO:0000313" key="2">
    <source>
        <dbReference type="EMBL" id="KAJ8867778.1"/>
    </source>
</evidence>
<name>A0ABQ9G8N1_9NEOP</name>
<proteinExistence type="predicted"/>
<feature type="region of interest" description="Disordered" evidence="1">
    <location>
        <begin position="358"/>
        <end position="393"/>
    </location>
</feature>
<gene>
    <name evidence="2" type="ORF">PR048_031581</name>
</gene>
<organism evidence="2 3">
    <name type="scientific">Dryococelus australis</name>
    <dbReference type="NCBI Taxonomy" id="614101"/>
    <lineage>
        <taxon>Eukaryota</taxon>
        <taxon>Metazoa</taxon>
        <taxon>Ecdysozoa</taxon>
        <taxon>Arthropoda</taxon>
        <taxon>Hexapoda</taxon>
        <taxon>Insecta</taxon>
        <taxon>Pterygota</taxon>
        <taxon>Neoptera</taxon>
        <taxon>Polyneoptera</taxon>
        <taxon>Phasmatodea</taxon>
        <taxon>Verophasmatodea</taxon>
        <taxon>Anareolatae</taxon>
        <taxon>Phasmatidae</taxon>
        <taxon>Eurycanthinae</taxon>
        <taxon>Dryococelus</taxon>
    </lineage>
</organism>
<comment type="caution">
    <text evidence="2">The sequence shown here is derived from an EMBL/GenBank/DDBJ whole genome shotgun (WGS) entry which is preliminary data.</text>
</comment>
<keyword evidence="3" id="KW-1185">Reference proteome</keyword>
<reference evidence="2 3" key="1">
    <citation type="submission" date="2023-02" db="EMBL/GenBank/DDBJ databases">
        <title>LHISI_Scaffold_Assembly.</title>
        <authorList>
            <person name="Stuart O.P."/>
            <person name="Cleave R."/>
            <person name="Magrath M.J.L."/>
            <person name="Mikheyev A.S."/>
        </authorList>
    </citation>
    <scope>NUCLEOTIDE SEQUENCE [LARGE SCALE GENOMIC DNA]</scope>
    <source>
        <strain evidence="2">Daus_M_001</strain>
        <tissue evidence="2">Leg muscle</tissue>
    </source>
</reference>